<dbReference type="GO" id="GO:0008897">
    <property type="term" value="F:holo-[acyl-carrier-protein] synthase activity"/>
    <property type="evidence" value="ECO:0007669"/>
    <property type="project" value="InterPro"/>
</dbReference>
<dbReference type="KEGG" id="pfy:PFICI_05126"/>
<dbReference type="GO" id="GO:0000287">
    <property type="term" value="F:magnesium ion binding"/>
    <property type="evidence" value="ECO:0007669"/>
    <property type="project" value="InterPro"/>
</dbReference>
<organism evidence="2 3">
    <name type="scientific">Pestalotiopsis fici (strain W106-1 / CGMCC3.15140)</name>
    <dbReference type="NCBI Taxonomy" id="1229662"/>
    <lineage>
        <taxon>Eukaryota</taxon>
        <taxon>Fungi</taxon>
        <taxon>Dikarya</taxon>
        <taxon>Ascomycota</taxon>
        <taxon>Pezizomycotina</taxon>
        <taxon>Sordariomycetes</taxon>
        <taxon>Xylariomycetidae</taxon>
        <taxon>Amphisphaeriales</taxon>
        <taxon>Sporocadaceae</taxon>
        <taxon>Pestalotiopsis</taxon>
    </lineage>
</organism>
<dbReference type="InParanoid" id="W3XB42"/>
<reference evidence="3" key="1">
    <citation type="journal article" date="2015" name="BMC Genomics">
        <title>Genomic and transcriptomic analysis of the endophytic fungus Pestalotiopsis fici reveals its lifestyle and high potential for synthesis of natural products.</title>
        <authorList>
            <person name="Wang X."/>
            <person name="Zhang X."/>
            <person name="Liu L."/>
            <person name="Xiang M."/>
            <person name="Wang W."/>
            <person name="Sun X."/>
            <person name="Che Y."/>
            <person name="Guo L."/>
            <person name="Liu G."/>
            <person name="Guo L."/>
            <person name="Wang C."/>
            <person name="Yin W.B."/>
            <person name="Stadler M."/>
            <person name="Zhang X."/>
            <person name="Liu X."/>
        </authorList>
    </citation>
    <scope>NUCLEOTIDE SEQUENCE [LARGE SCALE GENOMIC DNA]</scope>
    <source>
        <strain evidence="3">W106-1 / CGMCC3.15140</strain>
    </source>
</reference>
<feature type="region of interest" description="Disordered" evidence="1">
    <location>
        <begin position="46"/>
        <end position="76"/>
    </location>
</feature>
<proteinExistence type="predicted"/>
<sequence length="200" mass="21889">MKISQKSLIAKTAPRFIHRILLPRELDTIKAKSVLSCVLNKDVNKDSLPAPGPDSPNDANQPPLGQDKGRKKRDQRDPAILKAAQFMAGRFAAKEAVIKAFHHERLNFGNIEIRNNASPRRLSKTVYRLAPAADSDQATVQANAQKAEPKEQEIDLNLGSGPPVAFIWLSGAQEPLVASVSISHDGDYASATCIYMRPET</sequence>
<dbReference type="eggNOG" id="ENOG502S2QX">
    <property type="taxonomic scope" value="Eukaryota"/>
</dbReference>
<dbReference type="GeneID" id="19270139"/>
<gene>
    <name evidence="2" type="ORF">PFICI_05126</name>
</gene>
<evidence type="ECO:0000256" key="1">
    <source>
        <dbReference type="SAM" id="MobiDB-lite"/>
    </source>
</evidence>
<dbReference type="OrthoDB" id="15433at2759"/>
<accession>W3XB42</accession>
<dbReference type="InterPro" id="IPR037143">
    <property type="entry name" value="4-PPantetheinyl_Trfase_dom_sf"/>
</dbReference>
<dbReference type="Proteomes" id="UP000030651">
    <property type="component" value="Unassembled WGS sequence"/>
</dbReference>
<protein>
    <submittedName>
        <fullName evidence="2">Uncharacterized protein</fullName>
    </submittedName>
</protein>
<name>W3XB42_PESFW</name>
<dbReference type="RefSeq" id="XP_007831898.1">
    <property type="nucleotide sequence ID" value="XM_007833707.1"/>
</dbReference>
<dbReference type="Gene3D" id="3.90.470.20">
    <property type="entry name" value="4'-phosphopantetheinyl transferase domain"/>
    <property type="match status" value="1"/>
</dbReference>
<evidence type="ECO:0000313" key="3">
    <source>
        <dbReference type="Proteomes" id="UP000030651"/>
    </source>
</evidence>
<dbReference type="AlphaFoldDB" id="W3XB42"/>
<dbReference type="EMBL" id="KI912111">
    <property type="protein sequence ID" value="ETS83250.1"/>
    <property type="molecule type" value="Genomic_DNA"/>
</dbReference>
<keyword evidence="3" id="KW-1185">Reference proteome</keyword>
<evidence type="ECO:0000313" key="2">
    <source>
        <dbReference type="EMBL" id="ETS83250.1"/>
    </source>
</evidence>
<dbReference type="OMA" id="CNIPRIR"/>
<dbReference type="SUPFAM" id="SSF56214">
    <property type="entry name" value="4'-phosphopantetheinyl transferase"/>
    <property type="match status" value="1"/>
</dbReference>
<dbReference type="HOGENOM" id="CLU_1366676_0_0_1"/>